<dbReference type="InterPro" id="IPR013783">
    <property type="entry name" value="Ig-like_fold"/>
</dbReference>
<dbReference type="InterPro" id="IPR003599">
    <property type="entry name" value="Ig_sub"/>
</dbReference>
<evidence type="ECO:0000256" key="13">
    <source>
        <dbReference type="SAM" id="Phobius"/>
    </source>
</evidence>
<evidence type="ECO:0000256" key="12">
    <source>
        <dbReference type="SAM" id="MobiDB-lite"/>
    </source>
</evidence>
<comment type="subcellular location">
    <subcellularLocation>
        <location evidence="1">Membrane</location>
        <topology evidence="1">Single-pass type I membrane protein</topology>
    </subcellularLocation>
</comment>
<dbReference type="GO" id="GO:0032740">
    <property type="term" value="P:positive regulation of interleukin-17 production"/>
    <property type="evidence" value="ECO:0007669"/>
    <property type="project" value="Ensembl"/>
</dbReference>
<dbReference type="InterPro" id="IPR013106">
    <property type="entry name" value="Ig_V-set"/>
</dbReference>
<feature type="domain" description="Ig-like" evidence="15">
    <location>
        <begin position="362"/>
        <end position="440"/>
    </location>
</feature>
<keyword evidence="11" id="KW-0393">Immunoglobulin domain</keyword>
<feature type="region of interest" description="Disordered" evidence="12">
    <location>
        <begin position="628"/>
        <end position="654"/>
    </location>
</feature>
<evidence type="ECO:0000256" key="7">
    <source>
        <dbReference type="ARBA" id="ARBA00023130"/>
    </source>
</evidence>
<dbReference type="InterPro" id="IPR036179">
    <property type="entry name" value="Ig-like_dom_sf"/>
</dbReference>
<dbReference type="AlphaFoldDB" id="A0A8C6GMG8"/>
<dbReference type="PANTHER" id="PTHR12080">
    <property type="entry name" value="SIGNALING LYMPHOCYTIC ACTIVATION MOLECULE"/>
    <property type="match status" value="1"/>
</dbReference>
<evidence type="ECO:0000256" key="11">
    <source>
        <dbReference type="ARBA" id="ARBA00023319"/>
    </source>
</evidence>
<accession>A0A8C6GMG8</accession>
<dbReference type="InterPro" id="IPR007110">
    <property type="entry name" value="Ig-like_dom"/>
</dbReference>
<dbReference type="FunFam" id="2.60.40.10:FF:000470">
    <property type="entry name" value="SLAM family member 7"/>
    <property type="match status" value="2"/>
</dbReference>
<dbReference type="InterPro" id="IPR015631">
    <property type="entry name" value="CD2/SLAM_rcpt"/>
</dbReference>
<dbReference type="CDD" id="cd16842">
    <property type="entry name" value="Ig_SLAM-like_N"/>
    <property type="match status" value="1"/>
</dbReference>
<dbReference type="GeneTree" id="ENSGT01030000234540"/>
<evidence type="ECO:0000256" key="4">
    <source>
        <dbReference type="ARBA" id="ARBA00022729"/>
    </source>
</evidence>
<dbReference type="PROSITE" id="PS50835">
    <property type="entry name" value="IG_LIKE"/>
    <property type="match status" value="2"/>
</dbReference>
<reference evidence="16" key="1">
    <citation type="submission" date="2025-08" db="UniProtKB">
        <authorList>
            <consortium name="Ensembl"/>
        </authorList>
    </citation>
    <scope>IDENTIFICATION</scope>
</reference>
<evidence type="ECO:0000313" key="17">
    <source>
        <dbReference type="Proteomes" id="UP000694415"/>
    </source>
</evidence>
<evidence type="ECO:0000313" key="16">
    <source>
        <dbReference type="Ensembl" id="ENSMSIP00000008113.1"/>
    </source>
</evidence>
<dbReference type="Pfam" id="PF13895">
    <property type="entry name" value="Ig_2"/>
    <property type="match status" value="1"/>
</dbReference>
<keyword evidence="10" id="KW-0325">Glycoprotein</keyword>
<dbReference type="GO" id="GO:0072540">
    <property type="term" value="P:T-helper 17 cell lineage commitment"/>
    <property type="evidence" value="ECO:0007669"/>
    <property type="project" value="Ensembl"/>
</dbReference>
<keyword evidence="17" id="KW-1185">Reference proteome</keyword>
<keyword evidence="6 13" id="KW-1133">Transmembrane helix</keyword>
<feature type="chain" id="PRO_5034193153" evidence="14">
    <location>
        <begin position="47"/>
        <end position="654"/>
    </location>
</feature>
<feature type="transmembrane region" description="Helical" evidence="13">
    <location>
        <begin position="454"/>
        <end position="474"/>
    </location>
</feature>
<reference evidence="16" key="2">
    <citation type="submission" date="2025-09" db="UniProtKB">
        <authorList>
            <consortium name="Ensembl"/>
        </authorList>
    </citation>
    <scope>IDENTIFICATION</scope>
</reference>
<evidence type="ECO:0000256" key="6">
    <source>
        <dbReference type="ARBA" id="ARBA00022989"/>
    </source>
</evidence>
<dbReference type="PANTHER" id="PTHR12080:SF114">
    <property type="entry name" value="T-LYMPHOCYTE SURFACE ANTIGEN LY-9"/>
    <property type="match status" value="1"/>
</dbReference>
<dbReference type="GO" id="GO:0045087">
    <property type="term" value="P:innate immune response"/>
    <property type="evidence" value="ECO:0007669"/>
    <property type="project" value="UniProtKB-KW"/>
</dbReference>
<dbReference type="SMART" id="SM00409">
    <property type="entry name" value="IG"/>
    <property type="match status" value="2"/>
</dbReference>
<feature type="compositionally biased region" description="Basic and acidic residues" evidence="12">
    <location>
        <begin position="292"/>
        <end position="316"/>
    </location>
</feature>
<dbReference type="FunFam" id="2.60.40.10:FF:000820">
    <property type="entry name" value="SLAM family member 7"/>
    <property type="match status" value="2"/>
</dbReference>
<keyword evidence="4 14" id="KW-0732">Signal</keyword>
<feature type="region of interest" description="Disordered" evidence="12">
    <location>
        <begin position="517"/>
        <end position="554"/>
    </location>
</feature>
<evidence type="ECO:0000256" key="8">
    <source>
        <dbReference type="ARBA" id="ARBA00023136"/>
    </source>
</evidence>
<dbReference type="GO" id="GO:0009897">
    <property type="term" value="C:external side of plasma membrane"/>
    <property type="evidence" value="ECO:0007669"/>
    <property type="project" value="TreeGrafter"/>
</dbReference>
<feature type="region of interest" description="Disordered" evidence="12">
    <location>
        <begin position="292"/>
        <end position="319"/>
    </location>
</feature>
<evidence type="ECO:0000256" key="1">
    <source>
        <dbReference type="ARBA" id="ARBA00004479"/>
    </source>
</evidence>
<proteinExistence type="predicted"/>
<dbReference type="SUPFAM" id="SSF48726">
    <property type="entry name" value="Immunoglobulin"/>
    <property type="match status" value="4"/>
</dbReference>
<feature type="compositionally biased region" description="Low complexity" evidence="12">
    <location>
        <begin position="530"/>
        <end position="540"/>
    </location>
</feature>
<evidence type="ECO:0000256" key="2">
    <source>
        <dbReference type="ARBA" id="ARBA00022588"/>
    </source>
</evidence>
<protein>
    <submittedName>
        <fullName evidence="16">Lymphocyte antigen 9</fullName>
    </submittedName>
</protein>
<feature type="compositionally biased region" description="Polar residues" evidence="12">
    <location>
        <begin position="641"/>
        <end position="654"/>
    </location>
</feature>
<keyword evidence="3 13" id="KW-0812">Transmembrane</keyword>
<evidence type="ECO:0000256" key="9">
    <source>
        <dbReference type="ARBA" id="ARBA00023157"/>
    </source>
</evidence>
<keyword evidence="5" id="KW-0391">Immunity</keyword>
<keyword evidence="8 13" id="KW-0472">Membrane</keyword>
<sequence length="654" mass="73331">MADLKRYWCDWALGPLSENPRMSQQQIFSPILWIPLLFLLMGLGASEKETPPTVISGMLGGSVTFSLNISKDAEIEHITWNYPPKTLALVSYKKDITILDKGYNGRLKVSKDGYSLYMSNLTKSDSGSYHAQINQKNVNLTTNKEFTLHIYEKLRKPQIIVESVTPSDTDSCTFTLICTVKGTKDSVQYSWTREDTHLNTYDGSHTLRVSQSVCDPDLPYTCKAWNPVSQNSSQPVRIWQFCTGASRRKTAAGKTVVGILGEPVTLPLEFRATRATKNVVWVFNTSVISQERRGAATADSRRKPKGSEERRVRTSDQDQSLKISQLKMEDAGPYHAYVCSEASRDPSVRHFTLLVYKRLEKPSVTKSPVHMMNGICEVVLTCSVDGGGNNVTYTWMPLQNKAVMSQGKSHLNVSWESGEHLPNFTCTAHNPVSNSSSQFSSGTICSGPERNKRFWLLLLLVLLLLMLIGGYFILRKKKQCSSLATRYRQAEVPAEIPETPTGHGQFSVLSQRYEKLDMSAKTTRHQPTPTSDTSSESSATTEEDDEKTRIHSTANSRNQVYDLVTHQDIAHVLAYEGQADYEAITPYDKVDESMDEEDMAYIQVSLNVQGETPLPQKKEDSNTIYCSVQKPKKTAQTPQQDTESPETPTYENFT</sequence>
<evidence type="ECO:0000259" key="15">
    <source>
        <dbReference type="PROSITE" id="PS50835"/>
    </source>
</evidence>
<evidence type="ECO:0000256" key="10">
    <source>
        <dbReference type="ARBA" id="ARBA00023180"/>
    </source>
</evidence>
<dbReference type="Ensembl" id="ENSMSIT00000010313.1">
    <property type="protein sequence ID" value="ENSMSIP00000008113.1"/>
    <property type="gene ID" value="ENSMSIG00000007115.1"/>
</dbReference>
<feature type="signal peptide" evidence="14">
    <location>
        <begin position="1"/>
        <end position="46"/>
    </location>
</feature>
<dbReference type="Gene3D" id="2.60.40.10">
    <property type="entry name" value="Immunoglobulins"/>
    <property type="match status" value="4"/>
</dbReference>
<keyword evidence="9" id="KW-1015">Disulfide bond</keyword>
<evidence type="ECO:0000256" key="3">
    <source>
        <dbReference type="ARBA" id="ARBA00022692"/>
    </source>
</evidence>
<dbReference type="Proteomes" id="UP000694415">
    <property type="component" value="Unplaced"/>
</dbReference>
<feature type="domain" description="Ig-like" evidence="15">
    <location>
        <begin position="157"/>
        <end position="233"/>
    </location>
</feature>
<keyword evidence="7" id="KW-1064">Adaptive immunity</keyword>
<name>A0A8C6GMG8_MUSSI</name>
<dbReference type="Pfam" id="PF07686">
    <property type="entry name" value="V-set"/>
    <property type="match status" value="1"/>
</dbReference>
<keyword evidence="2" id="KW-0399">Innate immunity</keyword>
<organism evidence="16 17">
    <name type="scientific">Mus spicilegus</name>
    <name type="common">Mound-building mouse</name>
    <dbReference type="NCBI Taxonomy" id="10103"/>
    <lineage>
        <taxon>Eukaryota</taxon>
        <taxon>Metazoa</taxon>
        <taxon>Chordata</taxon>
        <taxon>Craniata</taxon>
        <taxon>Vertebrata</taxon>
        <taxon>Euteleostomi</taxon>
        <taxon>Mammalia</taxon>
        <taxon>Eutheria</taxon>
        <taxon>Euarchontoglires</taxon>
        <taxon>Glires</taxon>
        <taxon>Rodentia</taxon>
        <taxon>Myomorpha</taxon>
        <taxon>Muroidea</taxon>
        <taxon>Muridae</taxon>
        <taxon>Murinae</taxon>
        <taxon>Mus</taxon>
        <taxon>Mus</taxon>
    </lineage>
</organism>
<evidence type="ECO:0000256" key="14">
    <source>
        <dbReference type="SAM" id="SignalP"/>
    </source>
</evidence>
<evidence type="ECO:0000256" key="5">
    <source>
        <dbReference type="ARBA" id="ARBA00022859"/>
    </source>
</evidence>